<accession>A0A5N1JI80</accession>
<keyword evidence="6" id="KW-1185">Reference proteome</keyword>
<dbReference type="InterPro" id="IPR018060">
    <property type="entry name" value="HTH_AraC"/>
</dbReference>
<dbReference type="InterPro" id="IPR035418">
    <property type="entry name" value="AraC-bd_2"/>
</dbReference>
<dbReference type="GO" id="GO:0003700">
    <property type="term" value="F:DNA-binding transcription factor activity"/>
    <property type="evidence" value="ECO:0007669"/>
    <property type="project" value="InterPro"/>
</dbReference>
<comment type="caution">
    <text evidence="5">The sequence shown here is derived from an EMBL/GenBank/DDBJ whole genome shotgun (WGS) entry which is preliminary data.</text>
</comment>
<evidence type="ECO:0000256" key="3">
    <source>
        <dbReference type="ARBA" id="ARBA00023163"/>
    </source>
</evidence>
<dbReference type="PROSITE" id="PS01124">
    <property type="entry name" value="HTH_ARAC_FAMILY_2"/>
    <property type="match status" value="1"/>
</dbReference>
<dbReference type="InterPro" id="IPR009057">
    <property type="entry name" value="Homeodomain-like_sf"/>
</dbReference>
<dbReference type="InterPro" id="IPR050204">
    <property type="entry name" value="AraC_XylS_family_regulators"/>
</dbReference>
<dbReference type="EMBL" id="VYXQ01000030">
    <property type="protein sequence ID" value="KAA9356135.1"/>
    <property type="molecule type" value="Genomic_DNA"/>
</dbReference>
<keyword evidence="1" id="KW-0805">Transcription regulation</keyword>
<dbReference type="Proteomes" id="UP000327108">
    <property type="component" value="Unassembled WGS sequence"/>
</dbReference>
<dbReference type="SUPFAM" id="SSF46689">
    <property type="entry name" value="Homeodomain-like"/>
    <property type="match status" value="1"/>
</dbReference>
<dbReference type="AlphaFoldDB" id="A0A5N1JI80"/>
<name>A0A5N1JI80_9HYPH</name>
<dbReference type="PANTHER" id="PTHR46796:SF6">
    <property type="entry name" value="ARAC SUBFAMILY"/>
    <property type="match status" value="1"/>
</dbReference>
<evidence type="ECO:0000256" key="1">
    <source>
        <dbReference type="ARBA" id="ARBA00023015"/>
    </source>
</evidence>
<dbReference type="Pfam" id="PF14525">
    <property type="entry name" value="AraC_binding_2"/>
    <property type="match status" value="1"/>
</dbReference>
<gene>
    <name evidence="5" type="ORF">F3W84_21765</name>
</gene>
<sequence>MSKIHLSTSDIAPEARNDFWRTVIRPIYEIATPNGDPSETLRGEILSYSAGPLTIGTTSFSEQSYQRDKHQIDRENSDFYLIQFITSGDLSGDFEGRSVAAAAGDVVIIDLTQSVHSHASAGQRITTILARDAFNRNANWRSLHGIVLSADAPATRLITHFLQGVLNIAPELSAEEGASTQDAIINLIALALRSSPDIVEQTMGADAVNVDMKEQIIRFIENNIASTSLSVAMIQKRFHISRAHLYRIFGADHGIASLIKEKRLDFALRSLMKGQYSNVTAKQLAHISGFKSPELLNRLFREKFGMSPKELVRSGELMRLSVKSGFDLQDHMREQVLNAAQIINTASTKK</sequence>
<feature type="domain" description="HTH araC/xylS-type" evidence="4">
    <location>
        <begin position="214"/>
        <end position="314"/>
    </location>
</feature>
<dbReference type="GO" id="GO:0043565">
    <property type="term" value="F:sequence-specific DNA binding"/>
    <property type="evidence" value="ECO:0007669"/>
    <property type="project" value="InterPro"/>
</dbReference>
<evidence type="ECO:0000256" key="2">
    <source>
        <dbReference type="ARBA" id="ARBA00023125"/>
    </source>
</evidence>
<reference evidence="5 6" key="1">
    <citation type="submission" date="2019-09" db="EMBL/GenBank/DDBJ databases">
        <title>Biological control of the noxious weed angled onion (Allium triquetrum) thwarted by endophytic bacteria in Victoria, Australia.</title>
        <authorList>
            <person name="Tehranchian P."/>
            <person name="Adair R.J."/>
            <person name="Van T.H."/>
            <person name="Morrison P.D."/>
            <person name="Williams H."/>
            <person name="Lawrie A.C."/>
        </authorList>
    </citation>
    <scope>NUCLEOTIDE SEQUENCE [LARGE SCALE GENOMIC DNA]</scope>
    <source>
        <strain evidence="5 6">RPTAtOch1</strain>
    </source>
</reference>
<dbReference type="RefSeq" id="WP_151095672.1">
    <property type="nucleotide sequence ID" value="NZ_VYXQ01000030.1"/>
</dbReference>
<dbReference type="SMART" id="SM00342">
    <property type="entry name" value="HTH_ARAC"/>
    <property type="match status" value="1"/>
</dbReference>
<proteinExistence type="predicted"/>
<evidence type="ECO:0000313" key="6">
    <source>
        <dbReference type="Proteomes" id="UP000327108"/>
    </source>
</evidence>
<dbReference type="PANTHER" id="PTHR46796">
    <property type="entry name" value="HTH-TYPE TRANSCRIPTIONAL ACTIVATOR RHAS-RELATED"/>
    <property type="match status" value="1"/>
</dbReference>
<protein>
    <submittedName>
        <fullName evidence="5">Helix-turn-helix domain-containing protein</fullName>
    </submittedName>
</protein>
<organism evidence="5 6">
    <name type="scientific">Ochrobactrum quorumnocens</name>
    <dbReference type="NCBI Taxonomy" id="271865"/>
    <lineage>
        <taxon>Bacteria</taxon>
        <taxon>Pseudomonadati</taxon>
        <taxon>Pseudomonadota</taxon>
        <taxon>Alphaproteobacteria</taxon>
        <taxon>Hyphomicrobiales</taxon>
        <taxon>Brucellaceae</taxon>
        <taxon>Brucella/Ochrobactrum group</taxon>
        <taxon>Ochrobactrum</taxon>
    </lineage>
</organism>
<evidence type="ECO:0000313" key="5">
    <source>
        <dbReference type="EMBL" id="KAA9356135.1"/>
    </source>
</evidence>
<keyword evidence="2" id="KW-0238">DNA-binding</keyword>
<evidence type="ECO:0000259" key="4">
    <source>
        <dbReference type="PROSITE" id="PS01124"/>
    </source>
</evidence>
<keyword evidence="3" id="KW-0804">Transcription</keyword>
<dbReference type="Pfam" id="PF12833">
    <property type="entry name" value="HTH_18"/>
    <property type="match status" value="1"/>
</dbReference>
<dbReference type="Gene3D" id="1.10.10.60">
    <property type="entry name" value="Homeodomain-like"/>
    <property type="match status" value="1"/>
</dbReference>